<dbReference type="GeneID" id="87817318"/>
<dbReference type="EMBL" id="MU853584">
    <property type="protein sequence ID" value="KAK4143613.1"/>
    <property type="molecule type" value="Genomic_DNA"/>
</dbReference>
<keyword evidence="3" id="KW-1185">Reference proteome</keyword>
<dbReference type="PANTHER" id="PTHR13109">
    <property type="entry name" value="NEUROCHONDRIN"/>
    <property type="match status" value="1"/>
</dbReference>
<feature type="region of interest" description="Disordered" evidence="1">
    <location>
        <begin position="563"/>
        <end position="588"/>
    </location>
</feature>
<reference evidence="2" key="1">
    <citation type="journal article" date="2023" name="Mol. Phylogenet. Evol.">
        <title>Genome-scale phylogeny and comparative genomics of the fungal order Sordariales.</title>
        <authorList>
            <person name="Hensen N."/>
            <person name="Bonometti L."/>
            <person name="Westerberg I."/>
            <person name="Brannstrom I.O."/>
            <person name="Guillou S."/>
            <person name="Cros-Aarteil S."/>
            <person name="Calhoun S."/>
            <person name="Haridas S."/>
            <person name="Kuo A."/>
            <person name="Mondo S."/>
            <person name="Pangilinan J."/>
            <person name="Riley R."/>
            <person name="LaButti K."/>
            <person name="Andreopoulos B."/>
            <person name="Lipzen A."/>
            <person name="Chen C."/>
            <person name="Yan M."/>
            <person name="Daum C."/>
            <person name="Ng V."/>
            <person name="Clum A."/>
            <person name="Steindorff A."/>
            <person name="Ohm R.A."/>
            <person name="Martin F."/>
            <person name="Silar P."/>
            <person name="Natvig D.O."/>
            <person name="Lalanne C."/>
            <person name="Gautier V."/>
            <person name="Ament-Velasquez S.L."/>
            <person name="Kruys A."/>
            <person name="Hutchinson M.I."/>
            <person name="Powell A.J."/>
            <person name="Barry K."/>
            <person name="Miller A.N."/>
            <person name="Grigoriev I.V."/>
            <person name="Debuchy R."/>
            <person name="Gladieux P."/>
            <person name="Hiltunen Thoren M."/>
            <person name="Johannesson H."/>
        </authorList>
    </citation>
    <scope>NUCLEOTIDE SEQUENCE</scope>
    <source>
        <strain evidence="2">CBS 141.50</strain>
    </source>
</reference>
<proteinExistence type="predicted"/>
<dbReference type="InterPro" id="IPR016024">
    <property type="entry name" value="ARM-type_fold"/>
</dbReference>
<protein>
    <submittedName>
        <fullName evidence="2">Neurochondrin-domain-containing protein</fullName>
    </submittedName>
</protein>
<dbReference type="PANTHER" id="PTHR13109:SF7">
    <property type="entry name" value="NEUROCHONDRIN"/>
    <property type="match status" value="1"/>
</dbReference>
<comment type="caution">
    <text evidence="2">The sequence shown here is derived from an EMBL/GenBank/DDBJ whole genome shotgun (WGS) entry which is preliminary data.</text>
</comment>
<dbReference type="InterPro" id="IPR008709">
    <property type="entry name" value="Neurochondrin"/>
</dbReference>
<feature type="compositionally biased region" description="Basic and acidic residues" evidence="1">
    <location>
        <begin position="80"/>
        <end position="93"/>
    </location>
</feature>
<dbReference type="InterPro" id="IPR011989">
    <property type="entry name" value="ARM-like"/>
</dbReference>
<accession>A0AAN6V2D3</accession>
<dbReference type="SUPFAM" id="SSF48371">
    <property type="entry name" value="ARM repeat"/>
    <property type="match status" value="1"/>
</dbReference>
<reference evidence="2" key="2">
    <citation type="submission" date="2023-05" db="EMBL/GenBank/DDBJ databases">
        <authorList>
            <consortium name="Lawrence Berkeley National Laboratory"/>
            <person name="Steindorff A."/>
            <person name="Hensen N."/>
            <person name="Bonometti L."/>
            <person name="Westerberg I."/>
            <person name="Brannstrom I.O."/>
            <person name="Guillou S."/>
            <person name="Cros-Aarteil S."/>
            <person name="Calhoun S."/>
            <person name="Haridas S."/>
            <person name="Kuo A."/>
            <person name="Mondo S."/>
            <person name="Pangilinan J."/>
            <person name="Riley R."/>
            <person name="Labutti K."/>
            <person name="Andreopoulos B."/>
            <person name="Lipzen A."/>
            <person name="Chen C."/>
            <person name="Yanf M."/>
            <person name="Daum C."/>
            <person name="Ng V."/>
            <person name="Clum A."/>
            <person name="Ohm R."/>
            <person name="Martin F."/>
            <person name="Silar P."/>
            <person name="Natvig D."/>
            <person name="Lalanne C."/>
            <person name="Gautier V."/>
            <person name="Ament-Velasquez S.L."/>
            <person name="Kruys A."/>
            <person name="Hutchinson M.I."/>
            <person name="Powell A.J."/>
            <person name="Barry K."/>
            <person name="Miller A.N."/>
            <person name="Grigoriev I.V."/>
            <person name="Debuchy R."/>
            <person name="Gladieux P."/>
            <person name="Thoren M.H."/>
            <person name="Johannesson H."/>
        </authorList>
    </citation>
    <scope>NUCLEOTIDE SEQUENCE</scope>
    <source>
        <strain evidence="2">CBS 141.50</strain>
    </source>
</reference>
<feature type="region of interest" description="Disordered" evidence="1">
    <location>
        <begin position="496"/>
        <end position="515"/>
    </location>
</feature>
<feature type="compositionally biased region" description="Low complexity" evidence="1">
    <location>
        <begin position="563"/>
        <end position="581"/>
    </location>
</feature>
<dbReference type="Pfam" id="PF05536">
    <property type="entry name" value="Neurochondrin"/>
    <property type="match status" value="1"/>
</dbReference>
<gene>
    <name evidence="2" type="ORF">C8A04DRAFT_28604</name>
</gene>
<feature type="region of interest" description="Disordered" evidence="1">
    <location>
        <begin position="74"/>
        <end position="93"/>
    </location>
</feature>
<sequence length="706" mass="75934">MNSTTPPEDPQNQTDPPTKIRTLLRAKDDTSRFVGLALLKSVLNNTPDLRSNHDILISLWEAIPPKFLARLIKTGSTTSARREPSSKESSRREANDMLGLAVSVLHTFASLLSGEARQSLKFVDRIPQLVGCLLHSSDETTKLALETLVSLVSQPEGARAFTAVEDLTPLTEIASSQPLALDVLLYAWLNAMAAVTNRDSLRSKMDSTIGSLVVSFKGTDAVTLLSFLGNLLPKLEAEILPSNPKWLPSLASFIHNLVASRPTSAGREAFTNLSAALLEVYPFHAPALLFSNQDTITPKPFSSSSSHPSSYLLINLLQVDLRATLPTLLSQLNNPTTYPPTAHRLTSAFNITSHFTGYLLRSLESSSDTTTTLSLAPDLLLTLRKSLSETLSLTAEFLRDRWDASVAGAMGLHPDARAPAPSASTASHTSGVNVTSGRGVLAWDSITTSVASDPLVLAAVRCLAIWVREDDGEVLRREVSGLADLFVELYRGSCNTPNNNNNNNDNDNKNGPDAGPSLDFRRAILVALEGITDERKGREAVLEHGGWEVLAADLLDIFTCSSSSKPAPPASVSASVSGSGSTAEEEDSARGVEIVRVLLQIAEAEQPGPREAWMDVVTRVAAWEVPDVPDGNTEKPSIVEECQVAVLQLVTTLLANAHAGMRRRYVHSMSAVVGIARQLLEGGKVEGDEGLEEALRDVVDTLEGIR</sequence>
<dbReference type="AlphaFoldDB" id="A0AAN6V2D3"/>
<dbReference type="Proteomes" id="UP001302676">
    <property type="component" value="Unassembled WGS sequence"/>
</dbReference>
<evidence type="ECO:0000256" key="1">
    <source>
        <dbReference type="SAM" id="MobiDB-lite"/>
    </source>
</evidence>
<evidence type="ECO:0000313" key="3">
    <source>
        <dbReference type="Proteomes" id="UP001302676"/>
    </source>
</evidence>
<name>A0AAN6V2D3_9PEZI</name>
<dbReference type="Gene3D" id="1.25.10.10">
    <property type="entry name" value="Leucine-rich Repeat Variant"/>
    <property type="match status" value="1"/>
</dbReference>
<dbReference type="RefSeq" id="XP_062636984.1">
    <property type="nucleotide sequence ID" value="XM_062780705.1"/>
</dbReference>
<evidence type="ECO:0000313" key="2">
    <source>
        <dbReference type="EMBL" id="KAK4143613.1"/>
    </source>
</evidence>
<organism evidence="2 3">
    <name type="scientific">Dichotomopilus funicola</name>
    <dbReference type="NCBI Taxonomy" id="1934379"/>
    <lineage>
        <taxon>Eukaryota</taxon>
        <taxon>Fungi</taxon>
        <taxon>Dikarya</taxon>
        <taxon>Ascomycota</taxon>
        <taxon>Pezizomycotina</taxon>
        <taxon>Sordariomycetes</taxon>
        <taxon>Sordariomycetidae</taxon>
        <taxon>Sordariales</taxon>
        <taxon>Chaetomiaceae</taxon>
        <taxon>Dichotomopilus</taxon>
    </lineage>
</organism>